<dbReference type="InterPro" id="IPR015341">
    <property type="entry name" value="Glyco_hydro_38_cen"/>
</dbReference>
<dbReference type="PANTHER" id="PTHR46017:SF1">
    <property type="entry name" value="ALPHA-MANNOSIDASE 2C1"/>
    <property type="match status" value="1"/>
</dbReference>
<keyword evidence="1" id="KW-0378">Hydrolase</keyword>
<feature type="domain" description="Glycoside hydrolase family 38 N-terminal" evidence="2">
    <location>
        <begin position="3"/>
        <end position="74"/>
    </location>
</feature>
<proteinExistence type="predicted"/>
<feature type="non-terminal residue" evidence="4">
    <location>
        <position position="133"/>
    </location>
</feature>
<evidence type="ECO:0000259" key="2">
    <source>
        <dbReference type="Pfam" id="PF01074"/>
    </source>
</evidence>
<gene>
    <name evidence="4" type="ORF">K0U00_48995</name>
</gene>
<dbReference type="InterPro" id="IPR000602">
    <property type="entry name" value="Glyco_hydro_38_N"/>
</dbReference>
<evidence type="ECO:0000259" key="3">
    <source>
        <dbReference type="Pfam" id="PF09261"/>
    </source>
</evidence>
<dbReference type="Pfam" id="PF01074">
    <property type="entry name" value="Glyco_hydro_38N"/>
    <property type="match status" value="1"/>
</dbReference>
<sequence length="133" mass="14958">RSILKAEAQYLDKNLSDNCLMLFGIGDGGGGPGEEHLERLAREGNLLGLSPVVQETSAQFFEKLSVDTERYQTWSGELYLEKHQGTLTSQGRNKWYNRKLEKALRELEFAVVLAQLNGQASAPSSELEEIWKE</sequence>
<dbReference type="InterPro" id="IPR028995">
    <property type="entry name" value="Glyco_hydro_57/38_cen_sf"/>
</dbReference>
<dbReference type="SUPFAM" id="SSF88688">
    <property type="entry name" value="Families 57/38 glycoside transferase middle domain"/>
    <property type="match status" value="1"/>
</dbReference>
<feature type="non-terminal residue" evidence="4">
    <location>
        <position position="1"/>
    </location>
</feature>
<reference evidence="4 5" key="1">
    <citation type="submission" date="2021-07" db="EMBL/GenBank/DDBJ databases">
        <title>Paenibacillus radiodurans sp. nov., isolated from the southeastern edge of Tengger Desert.</title>
        <authorList>
            <person name="Zhang G."/>
        </authorList>
    </citation>
    <scope>NUCLEOTIDE SEQUENCE [LARGE SCALE GENOMIC DNA]</scope>
    <source>
        <strain evidence="4 5">CCM 7311</strain>
    </source>
</reference>
<name>A0ABS7CNC7_9BACL</name>
<feature type="domain" description="Glycoside hydrolase family 38 central" evidence="3">
    <location>
        <begin position="81"/>
        <end position="132"/>
    </location>
</feature>
<keyword evidence="5" id="KW-1185">Reference proteome</keyword>
<comment type="caution">
    <text evidence="4">The sequence shown here is derived from an EMBL/GenBank/DDBJ whole genome shotgun (WGS) entry which is preliminary data.</text>
</comment>
<evidence type="ECO:0000313" key="5">
    <source>
        <dbReference type="Proteomes" id="UP001519887"/>
    </source>
</evidence>
<dbReference type="InterPro" id="IPR037094">
    <property type="entry name" value="Glyco_hydro_38_cen_sf"/>
</dbReference>
<organism evidence="4 5">
    <name type="scientific">Paenibacillus sepulcri</name>
    <dbReference type="NCBI Taxonomy" id="359917"/>
    <lineage>
        <taxon>Bacteria</taxon>
        <taxon>Bacillati</taxon>
        <taxon>Bacillota</taxon>
        <taxon>Bacilli</taxon>
        <taxon>Bacillales</taxon>
        <taxon>Paenibacillaceae</taxon>
        <taxon>Paenibacillus</taxon>
    </lineage>
</organism>
<dbReference type="Proteomes" id="UP001519887">
    <property type="component" value="Unassembled WGS sequence"/>
</dbReference>
<dbReference type="Gene3D" id="1.20.1270.50">
    <property type="entry name" value="Glycoside hydrolase family 38, central domain"/>
    <property type="match status" value="1"/>
</dbReference>
<evidence type="ECO:0000313" key="4">
    <source>
        <dbReference type="EMBL" id="MBW7462016.1"/>
    </source>
</evidence>
<protein>
    <submittedName>
        <fullName evidence="4">Alpha-mannosidase</fullName>
    </submittedName>
</protein>
<accession>A0ABS7CNC7</accession>
<dbReference type="Pfam" id="PF09261">
    <property type="entry name" value="Alpha-mann_mid"/>
    <property type="match status" value="1"/>
</dbReference>
<dbReference type="EMBL" id="JAHZIK010003496">
    <property type="protein sequence ID" value="MBW7462016.1"/>
    <property type="molecule type" value="Genomic_DNA"/>
</dbReference>
<evidence type="ECO:0000256" key="1">
    <source>
        <dbReference type="ARBA" id="ARBA00022801"/>
    </source>
</evidence>
<dbReference type="PANTHER" id="PTHR46017">
    <property type="entry name" value="ALPHA-MANNOSIDASE 2C1"/>
    <property type="match status" value="1"/>
</dbReference>